<comment type="caution">
    <text evidence="6">The sequence shown here is derived from an EMBL/GenBank/DDBJ whole genome shotgun (WGS) entry which is preliminary data.</text>
</comment>
<dbReference type="SUPFAM" id="SSF46785">
    <property type="entry name" value="Winged helix' DNA-binding domain"/>
    <property type="match status" value="1"/>
</dbReference>
<sequence>MTMNPSIKQLKYLCAVAEHRHFSKAAAACHVTQSTLSAAIQELESQLGVKIFERNKKVVLITSLGEKLLGQARIVLGDVEDFIGIARAHEAPLVGDLRLGVIPTIGPFLLPSILADLRKSFDRLKLYLKEEMSAELVQQLQQGQLDLIILAFPFPLPDMETVSLFKDEFLLCLPPGHALEKVQQVKQHQLRGQSLLLLEEGHCLRDHALEACKLESADTDLVYQGTSLHTLVQMVANGLGMTLLPAMSVDADVLGDTHLQLKHFSNENVSREVGMAWRKSDPRREEYLLLAEFVKQHLGHSAKSGKKAK</sequence>
<evidence type="ECO:0000256" key="4">
    <source>
        <dbReference type="ARBA" id="ARBA00023163"/>
    </source>
</evidence>
<dbReference type="EMBL" id="NVUL01000018">
    <property type="protein sequence ID" value="PCI79361.1"/>
    <property type="molecule type" value="Genomic_DNA"/>
</dbReference>
<dbReference type="GO" id="GO:0003677">
    <property type="term" value="F:DNA binding"/>
    <property type="evidence" value="ECO:0007669"/>
    <property type="project" value="UniProtKB-KW"/>
</dbReference>
<dbReference type="InterPro" id="IPR036388">
    <property type="entry name" value="WH-like_DNA-bd_sf"/>
</dbReference>
<protein>
    <submittedName>
        <fullName evidence="6">LysR family transcriptional regulator</fullName>
    </submittedName>
</protein>
<evidence type="ECO:0000256" key="1">
    <source>
        <dbReference type="ARBA" id="ARBA00009437"/>
    </source>
</evidence>
<accession>A0A2A4XAN4</accession>
<dbReference type="PRINTS" id="PR00039">
    <property type="entry name" value="HTHLYSR"/>
</dbReference>
<evidence type="ECO:0000256" key="3">
    <source>
        <dbReference type="ARBA" id="ARBA00023125"/>
    </source>
</evidence>
<dbReference type="InterPro" id="IPR000847">
    <property type="entry name" value="LysR_HTH_N"/>
</dbReference>
<organism evidence="6 7">
    <name type="scientific">SAR86 cluster bacterium</name>
    <dbReference type="NCBI Taxonomy" id="2030880"/>
    <lineage>
        <taxon>Bacteria</taxon>
        <taxon>Pseudomonadati</taxon>
        <taxon>Pseudomonadota</taxon>
        <taxon>Gammaproteobacteria</taxon>
        <taxon>SAR86 cluster</taxon>
    </lineage>
</organism>
<dbReference type="Gene3D" id="3.40.190.10">
    <property type="entry name" value="Periplasmic binding protein-like II"/>
    <property type="match status" value="2"/>
</dbReference>
<keyword evidence="2" id="KW-0805">Transcription regulation</keyword>
<dbReference type="Gene3D" id="1.10.10.10">
    <property type="entry name" value="Winged helix-like DNA-binding domain superfamily/Winged helix DNA-binding domain"/>
    <property type="match status" value="1"/>
</dbReference>
<dbReference type="GO" id="GO:0003700">
    <property type="term" value="F:DNA-binding transcription factor activity"/>
    <property type="evidence" value="ECO:0007669"/>
    <property type="project" value="InterPro"/>
</dbReference>
<dbReference type="InterPro" id="IPR036390">
    <property type="entry name" value="WH_DNA-bd_sf"/>
</dbReference>
<dbReference type="PROSITE" id="PS50931">
    <property type="entry name" value="HTH_LYSR"/>
    <property type="match status" value="1"/>
</dbReference>
<dbReference type="PANTHER" id="PTHR30346:SF10">
    <property type="entry name" value="TRANSCRIPTIONAL REGULATOR OF OXIDATIVE STRESS OXYR"/>
    <property type="match status" value="1"/>
</dbReference>
<dbReference type="SUPFAM" id="SSF53850">
    <property type="entry name" value="Periplasmic binding protein-like II"/>
    <property type="match status" value="1"/>
</dbReference>
<dbReference type="InterPro" id="IPR005119">
    <property type="entry name" value="LysR_subst-bd"/>
</dbReference>
<dbReference type="GO" id="GO:0032993">
    <property type="term" value="C:protein-DNA complex"/>
    <property type="evidence" value="ECO:0007669"/>
    <property type="project" value="TreeGrafter"/>
</dbReference>
<gene>
    <name evidence="6" type="ORF">COB20_04925</name>
</gene>
<dbReference type="Pfam" id="PF00126">
    <property type="entry name" value="HTH_1"/>
    <property type="match status" value="1"/>
</dbReference>
<dbReference type="FunFam" id="1.10.10.10:FF:000001">
    <property type="entry name" value="LysR family transcriptional regulator"/>
    <property type="match status" value="1"/>
</dbReference>
<evidence type="ECO:0000313" key="7">
    <source>
        <dbReference type="Proteomes" id="UP000218767"/>
    </source>
</evidence>
<proteinExistence type="inferred from homology"/>
<dbReference type="Proteomes" id="UP000218767">
    <property type="component" value="Unassembled WGS sequence"/>
</dbReference>
<comment type="similarity">
    <text evidence="1">Belongs to the LysR transcriptional regulatory family.</text>
</comment>
<evidence type="ECO:0000259" key="5">
    <source>
        <dbReference type="PROSITE" id="PS50931"/>
    </source>
</evidence>
<reference evidence="7" key="1">
    <citation type="submission" date="2017-08" db="EMBL/GenBank/DDBJ databases">
        <title>A dynamic microbial community with high functional redundancy inhabits the cold, oxic subseafloor aquifer.</title>
        <authorList>
            <person name="Tully B.J."/>
            <person name="Wheat C.G."/>
            <person name="Glazer B.T."/>
            <person name="Huber J.A."/>
        </authorList>
    </citation>
    <scope>NUCLEOTIDE SEQUENCE [LARGE SCALE GENOMIC DNA]</scope>
</reference>
<keyword evidence="4" id="KW-0804">Transcription</keyword>
<dbReference type="Pfam" id="PF03466">
    <property type="entry name" value="LysR_substrate"/>
    <property type="match status" value="1"/>
</dbReference>
<keyword evidence="3" id="KW-0238">DNA-binding</keyword>
<dbReference type="PANTHER" id="PTHR30346">
    <property type="entry name" value="TRANSCRIPTIONAL DUAL REGULATOR HCAR-RELATED"/>
    <property type="match status" value="1"/>
</dbReference>
<dbReference type="CDD" id="cd08411">
    <property type="entry name" value="PBP2_OxyR"/>
    <property type="match status" value="1"/>
</dbReference>
<dbReference type="AlphaFoldDB" id="A0A2A4XAN4"/>
<evidence type="ECO:0000256" key="2">
    <source>
        <dbReference type="ARBA" id="ARBA00023015"/>
    </source>
</evidence>
<feature type="domain" description="HTH lysR-type" evidence="5">
    <location>
        <begin position="5"/>
        <end position="62"/>
    </location>
</feature>
<evidence type="ECO:0000313" key="6">
    <source>
        <dbReference type="EMBL" id="PCI79361.1"/>
    </source>
</evidence>
<name>A0A2A4XAN4_9GAMM</name>